<feature type="transmembrane region" description="Helical" evidence="1">
    <location>
        <begin position="6"/>
        <end position="25"/>
    </location>
</feature>
<accession>A0ABX3IMW7</accession>
<keyword evidence="3" id="KW-1185">Reference proteome</keyword>
<proteinExistence type="predicted"/>
<protein>
    <recommendedName>
        <fullName evidence="4">SPOR domain-containing protein</fullName>
    </recommendedName>
</protein>
<keyword evidence="1" id="KW-0812">Transmembrane</keyword>
<evidence type="ECO:0000313" key="3">
    <source>
        <dbReference type="Proteomes" id="UP000242616"/>
    </source>
</evidence>
<reference evidence="2 3" key="1">
    <citation type="submission" date="2015-06" db="EMBL/GenBank/DDBJ databases">
        <title>Genome sequencing of Thermotogales isolates from hydrothermal vents.</title>
        <authorList>
            <person name="Haverkamp T.H."/>
            <person name="Kublanov I.V."/>
            <person name="Nesbo C.L."/>
        </authorList>
    </citation>
    <scope>NUCLEOTIDE SEQUENCE [LARGE SCALE GENOMIC DNA]</scope>
    <source>
        <strain evidence="3">ik275mar</strain>
    </source>
</reference>
<dbReference type="EMBL" id="LBFC01000006">
    <property type="protein sequence ID" value="ONN27852.1"/>
    <property type="molecule type" value="Genomic_DNA"/>
</dbReference>
<name>A0ABX3IMW7_9BACT</name>
<keyword evidence="1" id="KW-0472">Membrane</keyword>
<keyword evidence="1" id="KW-1133">Transmembrane helix</keyword>
<organism evidence="2 3">
    <name type="scientific">Thermosipho affectus</name>
    <dbReference type="NCBI Taxonomy" id="660294"/>
    <lineage>
        <taxon>Bacteria</taxon>
        <taxon>Thermotogati</taxon>
        <taxon>Thermotogota</taxon>
        <taxon>Thermotogae</taxon>
        <taxon>Thermotogales</taxon>
        <taxon>Fervidobacteriaceae</taxon>
        <taxon>Thermosipho</taxon>
    </lineage>
</organism>
<comment type="caution">
    <text evidence="2">The sequence shown here is derived from an EMBL/GenBank/DDBJ whole genome shotgun (WGS) entry which is preliminary data.</text>
</comment>
<evidence type="ECO:0000256" key="1">
    <source>
        <dbReference type="SAM" id="Phobius"/>
    </source>
</evidence>
<evidence type="ECO:0000313" key="2">
    <source>
        <dbReference type="EMBL" id="ONN27852.1"/>
    </source>
</evidence>
<evidence type="ECO:0008006" key="4">
    <source>
        <dbReference type="Google" id="ProtNLM"/>
    </source>
</evidence>
<dbReference type="Proteomes" id="UP000242616">
    <property type="component" value="Unassembled WGS sequence"/>
</dbReference>
<sequence length="217" mass="24766">MLSTLILILSLITLLLLISTIYLYIKKSSVNVDVVYIPKKIEFKNVTGSEKLPDFSLDSTTTMIKFETFNYDKLLVHSLDILEYSTDVSTFVVDSQNALKIVKLSKNFLINKLSEDTYFLVVPSKIRLPGLLAGKSVYTIFLKTGENAEPIFRDILNLRSNGFSSFAIKFKRNNKIFYSLCLGAFPDIDSAKEYLNNLNVKELKIYTYRPYAGRITH</sequence>
<gene>
    <name evidence="2" type="ORF">XJ44_02140</name>
</gene>